<gene>
    <name evidence="9" type="ORF">TrLO_g15915</name>
</gene>
<proteinExistence type="predicted"/>
<dbReference type="PROSITE" id="PS50088">
    <property type="entry name" value="ANK_REPEAT"/>
    <property type="match status" value="2"/>
</dbReference>
<evidence type="ECO:0000313" key="10">
    <source>
        <dbReference type="Proteomes" id="UP001165122"/>
    </source>
</evidence>
<evidence type="ECO:0000256" key="5">
    <source>
        <dbReference type="ARBA" id="ARBA00023043"/>
    </source>
</evidence>
<dbReference type="SMART" id="SM00248">
    <property type="entry name" value="ANK"/>
    <property type="match status" value="3"/>
</dbReference>
<organism evidence="9 10">
    <name type="scientific">Triparma laevis f. longispina</name>
    <dbReference type="NCBI Taxonomy" id="1714387"/>
    <lineage>
        <taxon>Eukaryota</taxon>
        <taxon>Sar</taxon>
        <taxon>Stramenopiles</taxon>
        <taxon>Ochrophyta</taxon>
        <taxon>Bolidophyceae</taxon>
        <taxon>Parmales</taxon>
        <taxon>Triparmaceae</taxon>
        <taxon>Triparma</taxon>
    </lineage>
</organism>
<dbReference type="PROSITE" id="PS50297">
    <property type="entry name" value="ANK_REP_REGION"/>
    <property type="match status" value="1"/>
</dbReference>
<evidence type="ECO:0000313" key="9">
    <source>
        <dbReference type="EMBL" id="GMH60286.1"/>
    </source>
</evidence>
<evidence type="ECO:0000256" key="6">
    <source>
        <dbReference type="PROSITE-ProRule" id="PRU00023"/>
    </source>
</evidence>
<dbReference type="SUPFAM" id="SSF48403">
    <property type="entry name" value="Ankyrin repeat"/>
    <property type="match status" value="1"/>
</dbReference>
<comment type="caution">
    <text evidence="9">The sequence shown here is derived from an EMBL/GenBank/DDBJ whole genome shotgun (WGS) entry which is preliminary data.</text>
</comment>
<evidence type="ECO:0000256" key="1">
    <source>
        <dbReference type="ARBA" id="ARBA00022723"/>
    </source>
</evidence>
<keyword evidence="3 7" id="KW-0863">Zinc-finger</keyword>
<feature type="repeat" description="ANK" evidence="6">
    <location>
        <begin position="96"/>
        <end position="128"/>
    </location>
</feature>
<feature type="repeat" description="ANK" evidence="6">
    <location>
        <begin position="52"/>
        <end position="94"/>
    </location>
</feature>
<dbReference type="InterPro" id="IPR036770">
    <property type="entry name" value="Ankyrin_rpt-contain_sf"/>
</dbReference>
<keyword evidence="2" id="KW-0677">Repeat</keyword>
<dbReference type="AlphaFoldDB" id="A0A9W6ZXM3"/>
<dbReference type="InterPro" id="IPR002110">
    <property type="entry name" value="Ankyrin_rpt"/>
</dbReference>
<keyword evidence="4" id="KW-0862">Zinc</keyword>
<dbReference type="Pfam" id="PF12796">
    <property type="entry name" value="Ank_2"/>
    <property type="match status" value="1"/>
</dbReference>
<dbReference type="Gene3D" id="1.25.40.20">
    <property type="entry name" value="Ankyrin repeat-containing domain"/>
    <property type="match status" value="1"/>
</dbReference>
<dbReference type="EMBL" id="BRXW01000496">
    <property type="protein sequence ID" value="GMH60286.1"/>
    <property type="molecule type" value="Genomic_DNA"/>
</dbReference>
<dbReference type="Proteomes" id="UP001165122">
    <property type="component" value="Unassembled WGS sequence"/>
</dbReference>
<dbReference type="SUPFAM" id="SSF144232">
    <property type="entry name" value="HIT/MYND zinc finger-like"/>
    <property type="match status" value="1"/>
</dbReference>
<keyword evidence="1" id="KW-0479">Metal-binding</keyword>
<evidence type="ECO:0000256" key="3">
    <source>
        <dbReference type="ARBA" id="ARBA00022771"/>
    </source>
</evidence>
<keyword evidence="5 6" id="KW-0040">ANK repeat</keyword>
<evidence type="ECO:0000256" key="2">
    <source>
        <dbReference type="ARBA" id="ARBA00022737"/>
    </source>
</evidence>
<dbReference type="PANTHER" id="PTHR24198:SF165">
    <property type="entry name" value="ANKYRIN REPEAT-CONTAINING PROTEIN-RELATED"/>
    <property type="match status" value="1"/>
</dbReference>
<name>A0A9W6ZXM3_9STRA</name>
<reference evidence="10" key="1">
    <citation type="journal article" date="2023" name="Commun. Biol.">
        <title>Genome analysis of Parmales, the sister group of diatoms, reveals the evolutionary specialization of diatoms from phago-mixotrophs to photoautotrophs.</title>
        <authorList>
            <person name="Ban H."/>
            <person name="Sato S."/>
            <person name="Yoshikawa S."/>
            <person name="Yamada K."/>
            <person name="Nakamura Y."/>
            <person name="Ichinomiya M."/>
            <person name="Sato N."/>
            <person name="Blanc-Mathieu R."/>
            <person name="Endo H."/>
            <person name="Kuwata A."/>
            <person name="Ogata H."/>
        </authorList>
    </citation>
    <scope>NUCLEOTIDE SEQUENCE [LARGE SCALE GENOMIC DNA]</scope>
    <source>
        <strain evidence="10">NIES 3700</strain>
    </source>
</reference>
<evidence type="ECO:0000259" key="8">
    <source>
        <dbReference type="PROSITE" id="PS50865"/>
    </source>
</evidence>
<dbReference type="GO" id="GO:0008270">
    <property type="term" value="F:zinc ion binding"/>
    <property type="evidence" value="ECO:0007669"/>
    <property type="project" value="UniProtKB-KW"/>
</dbReference>
<accession>A0A9W6ZXM3</accession>
<dbReference type="PANTHER" id="PTHR24198">
    <property type="entry name" value="ANKYRIN REPEAT AND PROTEIN KINASE DOMAIN-CONTAINING PROTEIN"/>
    <property type="match status" value="1"/>
</dbReference>
<dbReference type="OrthoDB" id="188436at2759"/>
<protein>
    <recommendedName>
        <fullName evidence="8">MYND-type domain-containing protein</fullName>
    </recommendedName>
</protein>
<dbReference type="InterPro" id="IPR002893">
    <property type="entry name" value="Znf_MYND"/>
</dbReference>
<dbReference type="PROSITE" id="PS50865">
    <property type="entry name" value="ZF_MYND_2"/>
    <property type="match status" value="1"/>
</dbReference>
<keyword evidence="10" id="KW-1185">Reference proteome</keyword>
<dbReference type="Pfam" id="PF01753">
    <property type="entry name" value="zf-MYND"/>
    <property type="match status" value="1"/>
</dbReference>
<evidence type="ECO:0000256" key="4">
    <source>
        <dbReference type="ARBA" id="ARBA00022833"/>
    </source>
</evidence>
<sequence length="530" mass="57670">MSTSASKTQEAFDKRTASSTSNSVATFVKSALSGSIDINLATDCLQTRKVDTLFTPLHCAVQQSNFNLKLKTSFNARTVLDLIKKGADVNLSNSVSKVTPLHLAVKYADFLTVKILLNNGADINLKDNMSRNALVNATERGNPAICKLLVESGLDPKERQEVFYLDGGNKRNPMYVNMAEKMMLGDENQLTSWRILGAPSLVDYLATFSFYLDSKVEIASQHLTKVGAFVQGKGQKNFAFNGDVSYKTALAKRVVGTLFPIRENSEKQSNIATKDCNSSMAKIVPHIANTDASPIDLSNGSKNGATHGPKNGPITLNVRLKGTTCVQMFITNSSNVTHIPTKLANYLGLEMTMAFSGSVLVNGCEDIKEVKLLKENVECSIGGDENEMKFEIRADKTIVSDLERFQVCVEDLPVGVLKVKLGDGTNKGPKNSPLAVIATSGGGTELVEDKKNAVKETFKVGEEEIELCSGLNDGKELRVEVEGGDGGDQCEFCKVQFSGLMKCRCTVKYCSKNCQKLDWKVHKRVCQPAN</sequence>
<feature type="domain" description="MYND-type" evidence="8">
    <location>
        <begin position="490"/>
        <end position="526"/>
    </location>
</feature>
<dbReference type="Gene3D" id="6.10.140.2220">
    <property type="match status" value="1"/>
</dbReference>
<evidence type="ECO:0000256" key="7">
    <source>
        <dbReference type="PROSITE-ProRule" id="PRU00134"/>
    </source>
</evidence>